<evidence type="ECO:0000256" key="1">
    <source>
        <dbReference type="SAM" id="MobiDB-lite"/>
    </source>
</evidence>
<sequence>MVYSQPEVGYPQVIYQPHAPQNIQPQPPLMYDQPPNYGAYEMQEIVVVPQNTQTQPPHVYDDSSNTDSFESQQSYENAPQNLGFKELH</sequence>
<dbReference type="Proteomes" id="UP000887540">
    <property type="component" value="Unplaced"/>
</dbReference>
<evidence type="ECO:0000313" key="2">
    <source>
        <dbReference type="Proteomes" id="UP000887540"/>
    </source>
</evidence>
<protein>
    <submittedName>
        <fullName evidence="3">Uncharacterized protein</fullName>
    </submittedName>
</protein>
<proteinExistence type="predicted"/>
<feature type="compositionally biased region" description="Polar residues" evidence="1">
    <location>
        <begin position="50"/>
        <end position="80"/>
    </location>
</feature>
<evidence type="ECO:0000313" key="3">
    <source>
        <dbReference type="WBParaSite" id="ACRNAN_scaffold2180.g9936.t1"/>
    </source>
</evidence>
<accession>A0A914DA97</accession>
<organism evidence="2 3">
    <name type="scientific">Acrobeloides nanus</name>
    <dbReference type="NCBI Taxonomy" id="290746"/>
    <lineage>
        <taxon>Eukaryota</taxon>
        <taxon>Metazoa</taxon>
        <taxon>Ecdysozoa</taxon>
        <taxon>Nematoda</taxon>
        <taxon>Chromadorea</taxon>
        <taxon>Rhabditida</taxon>
        <taxon>Tylenchina</taxon>
        <taxon>Cephalobomorpha</taxon>
        <taxon>Cephaloboidea</taxon>
        <taxon>Cephalobidae</taxon>
        <taxon>Acrobeloides</taxon>
    </lineage>
</organism>
<reference evidence="3" key="1">
    <citation type="submission" date="2022-11" db="UniProtKB">
        <authorList>
            <consortium name="WormBaseParasite"/>
        </authorList>
    </citation>
    <scope>IDENTIFICATION</scope>
</reference>
<keyword evidence="2" id="KW-1185">Reference proteome</keyword>
<feature type="region of interest" description="Disordered" evidence="1">
    <location>
        <begin position="50"/>
        <end position="88"/>
    </location>
</feature>
<name>A0A914DA97_9BILA</name>
<dbReference type="AlphaFoldDB" id="A0A914DA97"/>
<dbReference type="WBParaSite" id="ACRNAN_scaffold2180.g9936.t1">
    <property type="protein sequence ID" value="ACRNAN_scaffold2180.g9936.t1"/>
    <property type="gene ID" value="ACRNAN_scaffold2180.g9936"/>
</dbReference>